<evidence type="ECO:0000313" key="1">
    <source>
        <dbReference type="EMBL" id="JAD87157.1"/>
    </source>
</evidence>
<dbReference type="EMBL" id="GBRH01210738">
    <property type="protein sequence ID" value="JAD87157.1"/>
    <property type="molecule type" value="Transcribed_RNA"/>
</dbReference>
<proteinExistence type="predicted"/>
<protein>
    <submittedName>
        <fullName evidence="1">Uncharacterized protein</fullName>
    </submittedName>
</protein>
<sequence>MRPPRGCHWGKELRSSGGCTMWRGPTRRGWFWIGIWRTWNSPMPVAYRSSRSRTGTRTMLTRWGEIIAS</sequence>
<reference evidence="1" key="1">
    <citation type="submission" date="2014-09" db="EMBL/GenBank/DDBJ databases">
        <authorList>
            <person name="Magalhaes I.L.F."/>
            <person name="Oliveira U."/>
            <person name="Santos F.R."/>
            <person name="Vidigal T.H.D.A."/>
            <person name="Brescovit A.D."/>
            <person name="Santos A.J."/>
        </authorList>
    </citation>
    <scope>NUCLEOTIDE SEQUENCE</scope>
    <source>
        <tissue evidence="1">Shoot tissue taken approximately 20 cm above the soil surface</tissue>
    </source>
</reference>
<name>A0A0A9DTT0_ARUDO</name>
<accession>A0A0A9DTT0</accession>
<dbReference type="AlphaFoldDB" id="A0A0A9DTT0"/>
<reference evidence="1" key="2">
    <citation type="journal article" date="2015" name="Data Brief">
        <title>Shoot transcriptome of the giant reed, Arundo donax.</title>
        <authorList>
            <person name="Barrero R.A."/>
            <person name="Guerrero F.D."/>
            <person name="Moolhuijzen P."/>
            <person name="Goolsby J.A."/>
            <person name="Tidwell J."/>
            <person name="Bellgard S.E."/>
            <person name="Bellgard M.I."/>
        </authorList>
    </citation>
    <scope>NUCLEOTIDE SEQUENCE</scope>
    <source>
        <tissue evidence="1">Shoot tissue taken approximately 20 cm above the soil surface</tissue>
    </source>
</reference>
<organism evidence="1">
    <name type="scientific">Arundo donax</name>
    <name type="common">Giant reed</name>
    <name type="synonym">Donax arundinaceus</name>
    <dbReference type="NCBI Taxonomy" id="35708"/>
    <lineage>
        <taxon>Eukaryota</taxon>
        <taxon>Viridiplantae</taxon>
        <taxon>Streptophyta</taxon>
        <taxon>Embryophyta</taxon>
        <taxon>Tracheophyta</taxon>
        <taxon>Spermatophyta</taxon>
        <taxon>Magnoliopsida</taxon>
        <taxon>Liliopsida</taxon>
        <taxon>Poales</taxon>
        <taxon>Poaceae</taxon>
        <taxon>PACMAD clade</taxon>
        <taxon>Arundinoideae</taxon>
        <taxon>Arundineae</taxon>
        <taxon>Arundo</taxon>
    </lineage>
</organism>